<feature type="transmembrane region" description="Helical" evidence="6">
    <location>
        <begin position="553"/>
        <end position="580"/>
    </location>
</feature>
<evidence type="ECO:0000313" key="9">
    <source>
        <dbReference type="Proteomes" id="UP000005017"/>
    </source>
</evidence>
<dbReference type="InterPro" id="IPR052536">
    <property type="entry name" value="ABC-4_Integral_Memb_Prot"/>
</dbReference>
<feature type="transmembrane region" description="Helical" evidence="6">
    <location>
        <begin position="148"/>
        <end position="171"/>
    </location>
</feature>
<keyword evidence="5 6" id="KW-0472">Membrane</keyword>
<evidence type="ECO:0000259" key="7">
    <source>
        <dbReference type="Pfam" id="PF02687"/>
    </source>
</evidence>
<feature type="transmembrane region" description="Helical" evidence="6">
    <location>
        <begin position="102"/>
        <end position="128"/>
    </location>
</feature>
<dbReference type="PIRSF" id="PIRSF018968">
    <property type="entry name" value="ABC_permease_BceB"/>
    <property type="match status" value="1"/>
</dbReference>
<dbReference type="InterPro" id="IPR003838">
    <property type="entry name" value="ABC3_permease_C"/>
</dbReference>
<dbReference type="PANTHER" id="PTHR46795">
    <property type="entry name" value="ABC TRANSPORTER PERMEASE-RELATED-RELATED"/>
    <property type="match status" value="1"/>
</dbReference>
<evidence type="ECO:0000256" key="5">
    <source>
        <dbReference type="ARBA" id="ARBA00023136"/>
    </source>
</evidence>
<reference evidence="9" key="1">
    <citation type="submission" date="2009-12" db="EMBL/GenBank/DDBJ databases">
        <title>Sequence of Clostridiales genomosp. BVAB3 str. UPII9-5.</title>
        <authorList>
            <person name="Madupu R."/>
            <person name="Durkin A.S."/>
            <person name="Torralba M."/>
            <person name="Methe B."/>
            <person name="Sutton G.G."/>
            <person name="Strausberg R.L."/>
            <person name="Nelson K.E."/>
        </authorList>
    </citation>
    <scope>NUCLEOTIDE SEQUENCE [LARGE SCALE GENOMIC DNA]</scope>
    <source>
        <strain evidence="9">W1219</strain>
    </source>
</reference>
<organism evidence="8 9">
    <name type="scientific">Bulleidia extructa W1219</name>
    <dbReference type="NCBI Taxonomy" id="679192"/>
    <lineage>
        <taxon>Bacteria</taxon>
        <taxon>Bacillati</taxon>
        <taxon>Bacillota</taxon>
        <taxon>Erysipelotrichia</taxon>
        <taxon>Erysipelotrichales</taxon>
        <taxon>Erysipelotrichaceae</taxon>
        <taxon>Bulleidia</taxon>
    </lineage>
</organism>
<feature type="transmembrane region" description="Helical" evidence="6">
    <location>
        <begin position="286"/>
        <end position="310"/>
    </location>
</feature>
<dbReference type="InterPro" id="IPR027022">
    <property type="entry name" value="ABC_permease_BceB-typ"/>
</dbReference>
<dbReference type="EMBL" id="ADFR01000002">
    <property type="protein sequence ID" value="EFC06294.1"/>
    <property type="molecule type" value="Genomic_DNA"/>
</dbReference>
<feature type="transmembrane region" description="Helical" evidence="6">
    <location>
        <begin position="200"/>
        <end position="218"/>
    </location>
</feature>
<keyword evidence="4 6" id="KW-1133">Transmembrane helix</keyword>
<name>D2MML8_9FIRM</name>
<protein>
    <recommendedName>
        <fullName evidence="7">ABC3 transporter permease C-terminal domain-containing protein</fullName>
    </recommendedName>
</protein>
<evidence type="ECO:0000313" key="8">
    <source>
        <dbReference type="EMBL" id="EFC06294.1"/>
    </source>
</evidence>
<evidence type="ECO:0000256" key="2">
    <source>
        <dbReference type="ARBA" id="ARBA00022475"/>
    </source>
</evidence>
<proteinExistence type="inferred from homology"/>
<feature type="transmembrane region" description="Helical" evidence="6">
    <location>
        <begin position="20"/>
        <end position="38"/>
    </location>
</feature>
<feature type="domain" description="ABC3 transporter permease C-terminal" evidence="7">
    <location>
        <begin position="62"/>
        <end position="168"/>
    </location>
</feature>
<evidence type="ECO:0000256" key="3">
    <source>
        <dbReference type="ARBA" id="ARBA00022692"/>
    </source>
</evidence>
<dbReference type="STRING" id="679192.HMPREF9013_1001"/>
<dbReference type="Proteomes" id="UP000005017">
    <property type="component" value="Unassembled WGS sequence"/>
</dbReference>
<keyword evidence="9" id="KW-1185">Reference proteome</keyword>
<dbReference type="AlphaFoldDB" id="D2MML8"/>
<dbReference type="PANTHER" id="PTHR46795:SF3">
    <property type="entry name" value="ABC TRANSPORTER PERMEASE"/>
    <property type="match status" value="1"/>
</dbReference>
<feature type="transmembrane region" description="Helical" evidence="6">
    <location>
        <begin position="650"/>
        <end position="673"/>
    </location>
</feature>
<comment type="similarity">
    <text evidence="6">Belongs to the ABC-4 integral membrane protein family.</text>
</comment>
<keyword evidence="6" id="KW-0813">Transport</keyword>
<dbReference type="RefSeq" id="WP_006626639.1">
    <property type="nucleotide sequence ID" value="NZ_ADFR01000002.1"/>
</dbReference>
<dbReference type="OrthoDB" id="9781780at2"/>
<dbReference type="eggNOG" id="COG0577">
    <property type="taxonomic scope" value="Bacteria"/>
</dbReference>
<keyword evidence="2 6" id="KW-1003">Cell membrane</keyword>
<feature type="transmembrane region" description="Helical" evidence="6">
    <location>
        <begin position="230"/>
        <end position="253"/>
    </location>
</feature>
<evidence type="ECO:0000256" key="6">
    <source>
        <dbReference type="PIRNR" id="PIRNR018968"/>
    </source>
</evidence>
<gene>
    <name evidence="8" type="ORF">HMPREF9013_1001</name>
</gene>
<comment type="subcellular location">
    <subcellularLocation>
        <location evidence="1 6">Cell membrane</location>
        <topology evidence="1 6">Multi-pass membrane protein</topology>
    </subcellularLocation>
</comment>
<feature type="transmembrane region" description="Helical" evidence="6">
    <location>
        <begin position="58"/>
        <end position="81"/>
    </location>
</feature>
<evidence type="ECO:0000256" key="1">
    <source>
        <dbReference type="ARBA" id="ARBA00004651"/>
    </source>
</evidence>
<keyword evidence="3 6" id="KW-0812">Transmembrane</keyword>
<sequence length="683" mass="77815">MFKLYSRLAIQNIRNDKKRFLPFLLTMSLLTVMLYNFMSMMRNPYILSAHGGRSIQQVLSFGSLVTGIAIIIISFYAYSFVLKGRQEEFSLLNTLGLEKKHIRSMVLIELIMLYLGTVLLGITVGILVDKLIFATLTVFLDGRVQYGFFISLDAVLWTTLIVLALYVGFFIRTGFQIQMNSISGLRQLSSQGEKEPKAKVWLALIGMIFLAIGYYQALTITNPLKAIMNFAIAVGSVIIGTYCVITAGSITYLKWRKKHKKVYYQPEHFINTSNLLYRMKANAVGLGNIAILSTMVIIMLAMSISLAVGIKKTIDQQYPRDYEISVLHTNQEKNVSDGYYFKAITDKEVDGYWKAITSLNKKYHIQPTDISYFRSLGISGLLKNGEFSFEQINSETPMNTSTLVQVTFLVQSDLNHSFHTKLNLKKGELAIYDPENILQGKDINFFGTKKKYQTISNLNTYLIGNHDMDIYKKLYVVVDSLKSLEHVNVLQSNKNGQENSIPLSIRYNGQSIHDQNYIDELVQVLSKESQTNSSNLKTSFIVNSKRISYRDLLSFYVGVIYVLGMLSVLFTSVSVLVIYYKQVSEGTKDRDNYLIMQKVGMDDDMIHKTIRQQIKIIFFLPPLIAIAHVLGAMKYMHLVMSVIVTIPQMTFIWITLASLGAYLIFFYIVYTLTTRTYYEIVKS</sequence>
<evidence type="ECO:0000256" key="4">
    <source>
        <dbReference type="ARBA" id="ARBA00022989"/>
    </source>
</evidence>
<comment type="caution">
    <text evidence="8">The sequence shown here is derived from an EMBL/GenBank/DDBJ whole genome shotgun (WGS) entry which is preliminary data.</text>
</comment>
<accession>D2MML8</accession>
<dbReference type="Pfam" id="PF02687">
    <property type="entry name" value="FtsX"/>
    <property type="match status" value="1"/>
</dbReference>
<dbReference type="GO" id="GO:0055085">
    <property type="term" value="P:transmembrane transport"/>
    <property type="evidence" value="ECO:0007669"/>
    <property type="project" value="UniProtKB-UniRule"/>
</dbReference>
<dbReference type="GO" id="GO:0005886">
    <property type="term" value="C:plasma membrane"/>
    <property type="evidence" value="ECO:0007669"/>
    <property type="project" value="UniProtKB-SubCell"/>
</dbReference>
<feature type="transmembrane region" description="Helical" evidence="6">
    <location>
        <begin position="616"/>
        <end position="638"/>
    </location>
</feature>